<feature type="region of interest" description="Disordered" evidence="14">
    <location>
        <begin position="181"/>
        <end position="255"/>
    </location>
</feature>
<feature type="domain" description="S1 motif" evidence="15">
    <location>
        <begin position="35"/>
        <end position="104"/>
    </location>
</feature>
<sequence length="255" mass="29001">MLKRHSYDDREGNYNACSLPKQQRHDDHDKMPDLNYLFNGEVASVTDYGVFIKIPGFKKQGLVHKSQMSNARIDDPSEMLSIHEKVYCKVIAITDEGKISLSMKSVNQTNGKDLDPNNIQLSIDKRKKKKSFQKEIKKIELGAVYNTVCKKCGGHGHFAKDCFSVSGKVYDLIPDLETQAGTSEEKLEKSSVEKKKRKKEKKSKKKHKKKEKRKHKKDSPSPDMHKTSKSKRKKKSHHTSSDKNSSSDSSSSSDE</sequence>
<keyword evidence="8" id="KW-0687">Ribonucleoprotein</keyword>
<dbReference type="EMBL" id="CAHIKZ030001558">
    <property type="protein sequence ID" value="CAE1268191.1"/>
    <property type="molecule type" value="Genomic_DNA"/>
</dbReference>
<comment type="subunit">
    <text evidence="9">Interacts with PNN. Associates with the 60S ribosomal subunit.</text>
</comment>
<evidence type="ECO:0000256" key="9">
    <source>
        <dbReference type="ARBA" id="ARBA00065527"/>
    </source>
</evidence>
<dbReference type="GO" id="GO:0005730">
    <property type="term" value="C:nucleolus"/>
    <property type="evidence" value="ECO:0007669"/>
    <property type="project" value="UniProtKB-SubCell"/>
</dbReference>
<evidence type="ECO:0000256" key="10">
    <source>
        <dbReference type="ARBA" id="ARBA00069580"/>
    </source>
</evidence>
<dbReference type="AlphaFoldDB" id="A0A812CAX6"/>
<feature type="domain" description="CCHC-type" evidence="16">
    <location>
        <begin position="149"/>
        <end position="162"/>
    </location>
</feature>
<name>A0A812CAX6_ACAPH</name>
<keyword evidence="5" id="KW-0862">Zinc</keyword>
<dbReference type="GO" id="GO:0003723">
    <property type="term" value="F:RNA binding"/>
    <property type="evidence" value="ECO:0007669"/>
    <property type="project" value="TreeGrafter"/>
</dbReference>
<accession>A0A812CAX6</accession>
<dbReference type="FunFam" id="2.40.50.140:FF:000154">
    <property type="entry name" value="nucleolar protein of 40 kDa"/>
    <property type="match status" value="1"/>
</dbReference>
<dbReference type="OrthoDB" id="1918363at2759"/>
<evidence type="ECO:0000256" key="4">
    <source>
        <dbReference type="ARBA" id="ARBA00022771"/>
    </source>
</evidence>
<reference evidence="17" key="1">
    <citation type="submission" date="2021-01" db="EMBL/GenBank/DDBJ databases">
        <authorList>
            <person name="Li R."/>
            <person name="Bekaert M."/>
        </authorList>
    </citation>
    <scope>NUCLEOTIDE SEQUENCE</scope>
    <source>
        <strain evidence="17">Farmed</strain>
    </source>
</reference>
<dbReference type="PROSITE" id="PS50158">
    <property type="entry name" value="ZF_CCHC"/>
    <property type="match status" value="1"/>
</dbReference>
<dbReference type="GO" id="GO:0008270">
    <property type="term" value="F:zinc ion binding"/>
    <property type="evidence" value="ECO:0007669"/>
    <property type="project" value="UniProtKB-KW"/>
</dbReference>
<dbReference type="InterPro" id="IPR012340">
    <property type="entry name" value="NA-bd_OB-fold"/>
</dbReference>
<evidence type="ECO:0000256" key="14">
    <source>
        <dbReference type="SAM" id="MobiDB-lite"/>
    </source>
</evidence>
<dbReference type="Proteomes" id="UP000597762">
    <property type="component" value="Unassembled WGS sequence"/>
</dbReference>
<gene>
    <name evidence="17" type="ORF">SPHA_35997</name>
</gene>
<feature type="compositionally biased region" description="Basic and acidic residues" evidence="14">
    <location>
        <begin position="183"/>
        <end position="193"/>
    </location>
</feature>
<protein>
    <recommendedName>
        <fullName evidence="10">Zinc finger CCHC domain-containing protein 17</fullName>
    </recommendedName>
    <alternativeName>
        <fullName evidence="11">Nucleolar protein of 40 kDa</fullName>
    </alternativeName>
    <alternativeName>
        <fullName evidence="12">Putative S1 RNA-binding domain protein</fullName>
    </alternativeName>
</protein>
<dbReference type="GO" id="GO:0043489">
    <property type="term" value="P:RNA stabilization"/>
    <property type="evidence" value="ECO:0007669"/>
    <property type="project" value="TreeGrafter"/>
</dbReference>
<evidence type="ECO:0000256" key="12">
    <source>
        <dbReference type="ARBA" id="ARBA00082720"/>
    </source>
</evidence>
<feature type="compositionally biased region" description="Basic residues" evidence="14">
    <location>
        <begin position="194"/>
        <end position="217"/>
    </location>
</feature>
<dbReference type="Pfam" id="PF00098">
    <property type="entry name" value="zf-CCHC"/>
    <property type="match status" value="1"/>
</dbReference>
<dbReference type="SUPFAM" id="SSF50249">
    <property type="entry name" value="Nucleic acid-binding proteins"/>
    <property type="match status" value="1"/>
</dbReference>
<dbReference type="PANTHER" id="PTHR15838:SF1">
    <property type="entry name" value="ZINC FINGER CCHC DOMAIN-CONTAINING PROTEIN 17"/>
    <property type="match status" value="1"/>
</dbReference>
<dbReference type="Pfam" id="PF00575">
    <property type="entry name" value="S1"/>
    <property type="match status" value="1"/>
</dbReference>
<dbReference type="Gene3D" id="2.40.50.140">
    <property type="entry name" value="Nucleic acid-binding proteins"/>
    <property type="match status" value="1"/>
</dbReference>
<evidence type="ECO:0000313" key="17">
    <source>
        <dbReference type="EMBL" id="CAE1268191.1"/>
    </source>
</evidence>
<comment type="caution">
    <text evidence="17">The sequence shown here is derived from an EMBL/GenBank/DDBJ whole genome shotgun (WGS) entry which is preliminary data.</text>
</comment>
<evidence type="ECO:0000256" key="5">
    <source>
        <dbReference type="ARBA" id="ARBA00022833"/>
    </source>
</evidence>
<dbReference type="InterPro" id="IPR036875">
    <property type="entry name" value="Znf_CCHC_sf"/>
</dbReference>
<evidence type="ECO:0000256" key="6">
    <source>
        <dbReference type="ARBA" id="ARBA00022990"/>
    </source>
</evidence>
<evidence type="ECO:0000256" key="7">
    <source>
        <dbReference type="ARBA" id="ARBA00023242"/>
    </source>
</evidence>
<keyword evidence="7" id="KW-0539">Nucleus</keyword>
<dbReference type="SMART" id="SM00316">
    <property type="entry name" value="S1"/>
    <property type="match status" value="1"/>
</dbReference>
<keyword evidence="3" id="KW-0479">Metal-binding</keyword>
<dbReference type="InterPro" id="IPR003029">
    <property type="entry name" value="S1_domain"/>
</dbReference>
<evidence type="ECO:0000256" key="3">
    <source>
        <dbReference type="ARBA" id="ARBA00022723"/>
    </source>
</evidence>
<evidence type="ECO:0000256" key="8">
    <source>
        <dbReference type="ARBA" id="ARBA00023274"/>
    </source>
</evidence>
<dbReference type="PROSITE" id="PS50126">
    <property type="entry name" value="S1"/>
    <property type="match status" value="1"/>
</dbReference>
<evidence type="ECO:0000313" key="18">
    <source>
        <dbReference type="Proteomes" id="UP000597762"/>
    </source>
</evidence>
<evidence type="ECO:0000256" key="1">
    <source>
        <dbReference type="ARBA" id="ARBA00004604"/>
    </source>
</evidence>
<feature type="region of interest" description="Disordered" evidence="14">
    <location>
        <begin position="1"/>
        <end position="30"/>
    </location>
</feature>
<keyword evidence="4 13" id="KW-0863">Zinc-finger</keyword>
<evidence type="ECO:0000259" key="15">
    <source>
        <dbReference type="PROSITE" id="PS50126"/>
    </source>
</evidence>
<keyword evidence="6" id="KW-0007">Acetylation</keyword>
<organism evidence="17 18">
    <name type="scientific">Acanthosepion pharaonis</name>
    <name type="common">Pharaoh cuttlefish</name>
    <name type="synonym">Sepia pharaonis</name>
    <dbReference type="NCBI Taxonomy" id="158019"/>
    <lineage>
        <taxon>Eukaryota</taxon>
        <taxon>Metazoa</taxon>
        <taxon>Spiralia</taxon>
        <taxon>Lophotrochozoa</taxon>
        <taxon>Mollusca</taxon>
        <taxon>Cephalopoda</taxon>
        <taxon>Coleoidea</taxon>
        <taxon>Decapodiformes</taxon>
        <taxon>Sepiida</taxon>
        <taxon>Sepiina</taxon>
        <taxon>Sepiidae</taxon>
        <taxon>Acanthosepion</taxon>
    </lineage>
</organism>
<keyword evidence="2" id="KW-0597">Phosphoprotein</keyword>
<dbReference type="SUPFAM" id="SSF57756">
    <property type="entry name" value="Retrovirus zinc finger-like domains"/>
    <property type="match status" value="1"/>
</dbReference>
<feature type="compositionally biased region" description="Basic and acidic residues" evidence="14">
    <location>
        <begin position="1"/>
        <end position="12"/>
    </location>
</feature>
<dbReference type="InterPro" id="IPR001878">
    <property type="entry name" value="Znf_CCHC"/>
</dbReference>
<evidence type="ECO:0000259" key="16">
    <source>
        <dbReference type="PROSITE" id="PS50158"/>
    </source>
</evidence>
<evidence type="ECO:0000256" key="11">
    <source>
        <dbReference type="ARBA" id="ARBA00077096"/>
    </source>
</evidence>
<dbReference type="GO" id="GO:1990904">
    <property type="term" value="C:ribonucleoprotein complex"/>
    <property type="evidence" value="ECO:0007669"/>
    <property type="project" value="UniProtKB-KW"/>
</dbReference>
<dbReference type="PANTHER" id="PTHR15838">
    <property type="entry name" value="NUCLEOLAR PROTEIN OF 40 KDA"/>
    <property type="match status" value="1"/>
</dbReference>
<comment type="subcellular location">
    <subcellularLocation>
        <location evidence="1">Nucleus</location>
        <location evidence="1">Nucleolus</location>
    </subcellularLocation>
</comment>
<proteinExistence type="predicted"/>
<feature type="compositionally biased region" description="Basic residues" evidence="14">
    <location>
        <begin position="227"/>
        <end position="238"/>
    </location>
</feature>
<evidence type="ECO:0000256" key="2">
    <source>
        <dbReference type="ARBA" id="ARBA00022553"/>
    </source>
</evidence>
<feature type="compositionally biased region" description="Low complexity" evidence="14">
    <location>
        <begin position="242"/>
        <end position="255"/>
    </location>
</feature>
<keyword evidence="18" id="KW-1185">Reference proteome</keyword>
<evidence type="ECO:0000256" key="13">
    <source>
        <dbReference type="PROSITE-ProRule" id="PRU00047"/>
    </source>
</evidence>